<dbReference type="Proteomes" id="UP000184188">
    <property type="component" value="Unassembled WGS sequence"/>
</dbReference>
<dbReference type="OrthoDB" id="1862401at2759"/>
<dbReference type="VEuPathDB" id="FungiDB:ASPZODRAFT_1961947"/>
<evidence type="ECO:0000256" key="2">
    <source>
        <dbReference type="ARBA" id="ARBA00023315"/>
    </source>
</evidence>
<sequence length="450" mass="50759">MATYTIQPSRPFEASYPLSSSDLQVPPCYIRQAFIYSTDKGDVQDLVSRLQHSLRSFLQPLEDGQLAYPQLLGRVVTNNGLSSILVEESSSIAFTVVLRPDIGIEALQPRRGFPDTALPMADFATGLDLASMRARHSDLPGFAVQLTVLSRGLVLVAQVHHQITDGFGFAGFIRHWFKRTRGENIDYEHSAMHDRALLMKSVDLSTVQEDIHGFRTWEKLFHQYPPDSLQPSPEGSDRIVSQMFHFSPQKLDALRTAMHEFTSLRPTVFEAFMALALRCVMRARGKNLNTSNSMIAVDMRARLAPPLPADFFGNAFACLLAQQEDTDVISTVQTSLRRDATNANLRLINEYLFQQAQKGIPPPLELLERDFFFNSWEHLFSTPGEMDLGVGTFCAMRNLMDPPFIPSYYLILPSFGRRGETGIEVKINLVEEQMERLLADEEFAKYAVLM</sequence>
<dbReference type="EMBL" id="KV878342">
    <property type="protein sequence ID" value="OJJ46442.1"/>
    <property type="molecule type" value="Genomic_DNA"/>
</dbReference>
<dbReference type="GeneID" id="34613902"/>
<evidence type="ECO:0000313" key="3">
    <source>
        <dbReference type="EMBL" id="OJJ46442.1"/>
    </source>
</evidence>
<dbReference type="InterPro" id="IPR051283">
    <property type="entry name" value="Sec_Metabolite_Acyltrans"/>
</dbReference>
<keyword evidence="1" id="KW-0808">Transferase</keyword>
<proteinExistence type="predicted"/>
<evidence type="ECO:0000313" key="4">
    <source>
        <dbReference type="Proteomes" id="UP000184188"/>
    </source>
</evidence>
<evidence type="ECO:0008006" key="5">
    <source>
        <dbReference type="Google" id="ProtNLM"/>
    </source>
</evidence>
<name>A0A1L9SGY1_9EURO</name>
<organism evidence="3 4">
    <name type="scientific">Penicilliopsis zonata CBS 506.65</name>
    <dbReference type="NCBI Taxonomy" id="1073090"/>
    <lineage>
        <taxon>Eukaryota</taxon>
        <taxon>Fungi</taxon>
        <taxon>Dikarya</taxon>
        <taxon>Ascomycota</taxon>
        <taxon>Pezizomycotina</taxon>
        <taxon>Eurotiomycetes</taxon>
        <taxon>Eurotiomycetidae</taxon>
        <taxon>Eurotiales</taxon>
        <taxon>Aspergillaceae</taxon>
        <taxon>Penicilliopsis</taxon>
    </lineage>
</organism>
<dbReference type="Pfam" id="PF02458">
    <property type="entry name" value="Transferase"/>
    <property type="match status" value="1"/>
</dbReference>
<keyword evidence="2" id="KW-0012">Acyltransferase</keyword>
<evidence type="ECO:0000256" key="1">
    <source>
        <dbReference type="ARBA" id="ARBA00022679"/>
    </source>
</evidence>
<dbReference type="AlphaFoldDB" id="A0A1L9SGY1"/>
<dbReference type="PANTHER" id="PTHR31896:SF64">
    <property type="entry name" value="TRICHOTHECENE 3-O-ACETYLTRANSFERASE"/>
    <property type="match status" value="1"/>
</dbReference>
<gene>
    <name evidence="3" type="ORF">ASPZODRAFT_1961947</name>
</gene>
<dbReference type="STRING" id="1073090.A0A1L9SGY1"/>
<dbReference type="RefSeq" id="XP_022580952.1">
    <property type="nucleotide sequence ID" value="XM_022727438.1"/>
</dbReference>
<reference evidence="4" key="1">
    <citation type="journal article" date="2017" name="Genome Biol.">
        <title>Comparative genomics reveals high biological diversity and specific adaptations in the industrially and medically important fungal genus Aspergillus.</title>
        <authorList>
            <person name="de Vries R.P."/>
            <person name="Riley R."/>
            <person name="Wiebenga A."/>
            <person name="Aguilar-Osorio G."/>
            <person name="Amillis S."/>
            <person name="Uchima C.A."/>
            <person name="Anderluh G."/>
            <person name="Asadollahi M."/>
            <person name="Askin M."/>
            <person name="Barry K."/>
            <person name="Battaglia E."/>
            <person name="Bayram O."/>
            <person name="Benocci T."/>
            <person name="Braus-Stromeyer S.A."/>
            <person name="Caldana C."/>
            <person name="Canovas D."/>
            <person name="Cerqueira G.C."/>
            <person name="Chen F."/>
            <person name="Chen W."/>
            <person name="Choi C."/>
            <person name="Clum A."/>
            <person name="Dos Santos R.A."/>
            <person name="Damasio A.R."/>
            <person name="Diallinas G."/>
            <person name="Emri T."/>
            <person name="Fekete E."/>
            <person name="Flipphi M."/>
            <person name="Freyberg S."/>
            <person name="Gallo A."/>
            <person name="Gournas C."/>
            <person name="Habgood R."/>
            <person name="Hainaut M."/>
            <person name="Harispe M.L."/>
            <person name="Henrissat B."/>
            <person name="Hilden K.S."/>
            <person name="Hope R."/>
            <person name="Hossain A."/>
            <person name="Karabika E."/>
            <person name="Karaffa L."/>
            <person name="Karanyi Z."/>
            <person name="Krasevec N."/>
            <person name="Kuo A."/>
            <person name="Kusch H."/>
            <person name="LaButti K."/>
            <person name="Lagendijk E.L."/>
            <person name="Lapidus A."/>
            <person name="Levasseur A."/>
            <person name="Lindquist E."/>
            <person name="Lipzen A."/>
            <person name="Logrieco A.F."/>
            <person name="MacCabe A."/>
            <person name="Maekelae M.R."/>
            <person name="Malavazi I."/>
            <person name="Melin P."/>
            <person name="Meyer V."/>
            <person name="Mielnichuk N."/>
            <person name="Miskei M."/>
            <person name="Molnar A.P."/>
            <person name="Mule G."/>
            <person name="Ngan C.Y."/>
            <person name="Orejas M."/>
            <person name="Orosz E."/>
            <person name="Ouedraogo J.P."/>
            <person name="Overkamp K.M."/>
            <person name="Park H.-S."/>
            <person name="Perrone G."/>
            <person name="Piumi F."/>
            <person name="Punt P.J."/>
            <person name="Ram A.F."/>
            <person name="Ramon A."/>
            <person name="Rauscher S."/>
            <person name="Record E."/>
            <person name="Riano-Pachon D.M."/>
            <person name="Robert V."/>
            <person name="Roehrig J."/>
            <person name="Ruller R."/>
            <person name="Salamov A."/>
            <person name="Salih N.S."/>
            <person name="Samson R.A."/>
            <person name="Sandor E."/>
            <person name="Sanguinetti M."/>
            <person name="Schuetze T."/>
            <person name="Sepcic K."/>
            <person name="Shelest E."/>
            <person name="Sherlock G."/>
            <person name="Sophianopoulou V."/>
            <person name="Squina F.M."/>
            <person name="Sun H."/>
            <person name="Susca A."/>
            <person name="Todd R.B."/>
            <person name="Tsang A."/>
            <person name="Unkles S.E."/>
            <person name="van de Wiele N."/>
            <person name="van Rossen-Uffink D."/>
            <person name="Oliveira J.V."/>
            <person name="Vesth T.C."/>
            <person name="Visser J."/>
            <person name="Yu J.-H."/>
            <person name="Zhou M."/>
            <person name="Andersen M.R."/>
            <person name="Archer D.B."/>
            <person name="Baker S.E."/>
            <person name="Benoit I."/>
            <person name="Brakhage A.A."/>
            <person name="Braus G.H."/>
            <person name="Fischer R."/>
            <person name="Frisvad J.C."/>
            <person name="Goldman G.H."/>
            <person name="Houbraken J."/>
            <person name="Oakley B."/>
            <person name="Pocsi I."/>
            <person name="Scazzocchio C."/>
            <person name="Seiboth B."/>
            <person name="vanKuyk P.A."/>
            <person name="Wortman J."/>
            <person name="Dyer P.S."/>
            <person name="Grigoriev I.V."/>
        </authorList>
    </citation>
    <scope>NUCLEOTIDE SEQUENCE [LARGE SCALE GENOMIC DNA]</scope>
    <source>
        <strain evidence="4">CBS 506.65</strain>
    </source>
</reference>
<dbReference type="Gene3D" id="3.30.559.10">
    <property type="entry name" value="Chloramphenicol acetyltransferase-like domain"/>
    <property type="match status" value="2"/>
</dbReference>
<accession>A0A1L9SGY1</accession>
<keyword evidence="4" id="KW-1185">Reference proteome</keyword>
<protein>
    <recommendedName>
        <fullName evidence="5">Condensation domain-containing protein</fullName>
    </recommendedName>
</protein>
<dbReference type="GO" id="GO:0016746">
    <property type="term" value="F:acyltransferase activity"/>
    <property type="evidence" value="ECO:0007669"/>
    <property type="project" value="UniProtKB-KW"/>
</dbReference>
<dbReference type="PANTHER" id="PTHR31896">
    <property type="entry name" value="FAMILY REGULATORY PROTEIN, PUTATIVE (AFU_ORTHOLOGUE AFUA_3G14730)-RELATED"/>
    <property type="match status" value="1"/>
</dbReference>
<dbReference type="InterPro" id="IPR023213">
    <property type="entry name" value="CAT-like_dom_sf"/>
</dbReference>